<dbReference type="PANTHER" id="PTHR10165">
    <property type="entry name" value="LIPID PHOSPHATE PHOSPHATASE"/>
    <property type="match status" value="1"/>
</dbReference>
<dbReference type="Proteomes" id="UP000184188">
    <property type="component" value="Unassembled WGS sequence"/>
</dbReference>
<keyword evidence="3 6" id="KW-0812">Transmembrane</keyword>
<dbReference type="Gene3D" id="1.20.144.10">
    <property type="entry name" value="Phosphatidic acid phosphatase type 2/haloperoxidase"/>
    <property type="match status" value="1"/>
</dbReference>
<evidence type="ECO:0000313" key="8">
    <source>
        <dbReference type="EMBL" id="OJJ43948.1"/>
    </source>
</evidence>
<comment type="subcellular location">
    <subcellularLocation>
        <location evidence="1">Membrane</location>
        <topology evidence="1">Multi-pass membrane protein</topology>
    </subcellularLocation>
</comment>
<evidence type="ECO:0000259" key="7">
    <source>
        <dbReference type="SMART" id="SM00014"/>
    </source>
</evidence>
<dbReference type="GeneID" id="34610239"/>
<dbReference type="VEuPathDB" id="FungiDB:ASPZODRAFT_135348"/>
<dbReference type="OrthoDB" id="10030083at2759"/>
<dbReference type="SMART" id="SM00014">
    <property type="entry name" value="acidPPc"/>
    <property type="match status" value="1"/>
</dbReference>
<dbReference type="PANTHER" id="PTHR10165:SF35">
    <property type="entry name" value="RE23632P"/>
    <property type="match status" value="1"/>
</dbReference>
<feature type="transmembrane region" description="Helical" evidence="6">
    <location>
        <begin position="211"/>
        <end position="230"/>
    </location>
</feature>
<dbReference type="GO" id="GO:0008195">
    <property type="term" value="F:phosphatidate phosphatase activity"/>
    <property type="evidence" value="ECO:0007669"/>
    <property type="project" value="TreeGrafter"/>
</dbReference>
<comment type="similarity">
    <text evidence="2">Belongs to the PA-phosphatase related phosphoesterase family.</text>
</comment>
<evidence type="ECO:0000313" key="9">
    <source>
        <dbReference type="Proteomes" id="UP000184188"/>
    </source>
</evidence>
<organism evidence="8 9">
    <name type="scientific">Penicilliopsis zonata CBS 506.65</name>
    <dbReference type="NCBI Taxonomy" id="1073090"/>
    <lineage>
        <taxon>Eukaryota</taxon>
        <taxon>Fungi</taxon>
        <taxon>Dikarya</taxon>
        <taxon>Ascomycota</taxon>
        <taxon>Pezizomycotina</taxon>
        <taxon>Eurotiomycetes</taxon>
        <taxon>Eurotiomycetidae</taxon>
        <taxon>Eurotiales</taxon>
        <taxon>Aspergillaceae</taxon>
        <taxon>Penicilliopsis</taxon>
    </lineage>
</organism>
<gene>
    <name evidence="8" type="ORF">ASPZODRAFT_135348</name>
</gene>
<keyword evidence="5 6" id="KW-0472">Membrane</keyword>
<dbReference type="AlphaFoldDB" id="A0A1L9S9X1"/>
<dbReference type="Pfam" id="PF01569">
    <property type="entry name" value="PAP2"/>
    <property type="match status" value="1"/>
</dbReference>
<feature type="transmembrane region" description="Helical" evidence="6">
    <location>
        <begin position="36"/>
        <end position="57"/>
    </location>
</feature>
<dbReference type="GO" id="GO:0046839">
    <property type="term" value="P:phospholipid dephosphorylation"/>
    <property type="evidence" value="ECO:0007669"/>
    <property type="project" value="TreeGrafter"/>
</dbReference>
<dbReference type="GO" id="GO:0016020">
    <property type="term" value="C:membrane"/>
    <property type="evidence" value="ECO:0007669"/>
    <property type="project" value="UniProtKB-SubCell"/>
</dbReference>
<dbReference type="InterPro" id="IPR043216">
    <property type="entry name" value="PAP-like"/>
</dbReference>
<evidence type="ECO:0000256" key="3">
    <source>
        <dbReference type="ARBA" id="ARBA00022692"/>
    </source>
</evidence>
<reference evidence="9" key="1">
    <citation type="journal article" date="2017" name="Genome Biol.">
        <title>Comparative genomics reveals high biological diversity and specific adaptations in the industrially and medically important fungal genus Aspergillus.</title>
        <authorList>
            <person name="de Vries R.P."/>
            <person name="Riley R."/>
            <person name="Wiebenga A."/>
            <person name="Aguilar-Osorio G."/>
            <person name="Amillis S."/>
            <person name="Uchima C.A."/>
            <person name="Anderluh G."/>
            <person name="Asadollahi M."/>
            <person name="Askin M."/>
            <person name="Barry K."/>
            <person name="Battaglia E."/>
            <person name="Bayram O."/>
            <person name="Benocci T."/>
            <person name="Braus-Stromeyer S.A."/>
            <person name="Caldana C."/>
            <person name="Canovas D."/>
            <person name="Cerqueira G.C."/>
            <person name="Chen F."/>
            <person name="Chen W."/>
            <person name="Choi C."/>
            <person name="Clum A."/>
            <person name="Dos Santos R.A."/>
            <person name="Damasio A.R."/>
            <person name="Diallinas G."/>
            <person name="Emri T."/>
            <person name="Fekete E."/>
            <person name="Flipphi M."/>
            <person name="Freyberg S."/>
            <person name="Gallo A."/>
            <person name="Gournas C."/>
            <person name="Habgood R."/>
            <person name="Hainaut M."/>
            <person name="Harispe M.L."/>
            <person name="Henrissat B."/>
            <person name="Hilden K.S."/>
            <person name="Hope R."/>
            <person name="Hossain A."/>
            <person name="Karabika E."/>
            <person name="Karaffa L."/>
            <person name="Karanyi Z."/>
            <person name="Krasevec N."/>
            <person name="Kuo A."/>
            <person name="Kusch H."/>
            <person name="LaButti K."/>
            <person name="Lagendijk E.L."/>
            <person name="Lapidus A."/>
            <person name="Levasseur A."/>
            <person name="Lindquist E."/>
            <person name="Lipzen A."/>
            <person name="Logrieco A.F."/>
            <person name="MacCabe A."/>
            <person name="Maekelae M.R."/>
            <person name="Malavazi I."/>
            <person name="Melin P."/>
            <person name="Meyer V."/>
            <person name="Mielnichuk N."/>
            <person name="Miskei M."/>
            <person name="Molnar A.P."/>
            <person name="Mule G."/>
            <person name="Ngan C.Y."/>
            <person name="Orejas M."/>
            <person name="Orosz E."/>
            <person name="Ouedraogo J.P."/>
            <person name="Overkamp K.M."/>
            <person name="Park H.-S."/>
            <person name="Perrone G."/>
            <person name="Piumi F."/>
            <person name="Punt P.J."/>
            <person name="Ram A.F."/>
            <person name="Ramon A."/>
            <person name="Rauscher S."/>
            <person name="Record E."/>
            <person name="Riano-Pachon D.M."/>
            <person name="Robert V."/>
            <person name="Roehrig J."/>
            <person name="Ruller R."/>
            <person name="Salamov A."/>
            <person name="Salih N.S."/>
            <person name="Samson R.A."/>
            <person name="Sandor E."/>
            <person name="Sanguinetti M."/>
            <person name="Schuetze T."/>
            <person name="Sepcic K."/>
            <person name="Shelest E."/>
            <person name="Sherlock G."/>
            <person name="Sophianopoulou V."/>
            <person name="Squina F.M."/>
            <person name="Sun H."/>
            <person name="Susca A."/>
            <person name="Todd R.B."/>
            <person name="Tsang A."/>
            <person name="Unkles S.E."/>
            <person name="van de Wiele N."/>
            <person name="van Rossen-Uffink D."/>
            <person name="Oliveira J.V."/>
            <person name="Vesth T.C."/>
            <person name="Visser J."/>
            <person name="Yu J.-H."/>
            <person name="Zhou M."/>
            <person name="Andersen M.R."/>
            <person name="Archer D.B."/>
            <person name="Baker S.E."/>
            <person name="Benoit I."/>
            <person name="Brakhage A.A."/>
            <person name="Braus G.H."/>
            <person name="Fischer R."/>
            <person name="Frisvad J.C."/>
            <person name="Goldman G.H."/>
            <person name="Houbraken J."/>
            <person name="Oakley B."/>
            <person name="Pocsi I."/>
            <person name="Scazzocchio C."/>
            <person name="Seiboth B."/>
            <person name="vanKuyk P.A."/>
            <person name="Wortman J."/>
            <person name="Dyer P.S."/>
            <person name="Grigoriev I.V."/>
        </authorList>
    </citation>
    <scope>NUCLEOTIDE SEQUENCE [LARGE SCALE GENOMIC DNA]</scope>
    <source>
        <strain evidence="9">CBS 506.65</strain>
    </source>
</reference>
<evidence type="ECO:0000256" key="2">
    <source>
        <dbReference type="ARBA" id="ARBA00008816"/>
    </source>
</evidence>
<dbReference type="InterPro" id="IPR000326">
    <property type="entry name" value="PAP2/HPO"/>
</dbReference>
<dbReference type="STRING" id="1073090.A0A1L9S9X1"/>
<dbReference type="RefSeq" id="XP_022578458.1">
    <property type="nucleotide sequence ID" value="XM_022723774.1"/>
</dbReference>
<dbReference type="FunFam" id="1.20.144.10:FF:000017">
    <property type="entry name" value="Diacylglycerol pyrophosphate phosphatase 1"/>
    <property type="match status" value="1"/>
</dbReference>
<keyword evidence="4 6" id="KW-1133">Transmembrane helix</keyword>
<dbReference type="SUPFAM" id="SSF48317">
    <property type="entry name" value="Acid phosphatase/Vanadium-dependent haloperoxidase"/>
    <property type="match status" value="1"/>
</dbReference>
<feature type="transmembrane region" description="Helical" evidence="6">
    <location>
        <begin position="183"/>
        <end position="202"/>
    </location>
</feature>
<dbReference type="InterPro" id="IPR036938">
    <property type="entry name" value="PAP2/HPO_sf"/>
</dbReference>
<feature type="transmembrane region" description="Helical" evidence="6">
    <location>
        <begin position="110"/>
        <end position="129"/>
    </location>
</feature>
<name>A0A1L9S9X1_9EURO</name>
<dbReference type="EMBL" id="KV878349">
    <property type="protein sequence ID" value="OJJ43948.1"/>
    <property type="molecule type" value="Genomic_DNA"/>
</dbReference>
<dbReference type="GO" id="GO:0006644">
    <property type="term" value="P:phospholipid metabolic process"/>
    <property type="evidence" value="ECO:0007669"/>
    <property type="project" value="InterPro"/>
</dbReference>
<feature type="domain" description="Phosphatidic acid phosphatase type 2/haloperoxidase" evidence="7">
    <location>
        <begin position="113"/>
        <end position="254"/>
    </location>
</feature>
<dbReference type="CDD" id="cd03390">
    <property type="entry name" value="PAP2_containing_1_like"/>
    <property type="match status" value="1"/>
</dbReference>
<accession>A0A1L9S9X1</accession>
<keyword evidence="9" id="KW-1185">Reference proteome</keyword>
<protein>
    <recommendedName>
        <fullName evidence="7">Phosphatidic acid phosphatase type 2/haloperoxidase domain-containing protein</fullName>
    </recommendedName>
</protein>
<feature type="transmembrane region" description="Helical" evidence="6">
    <location>
        <begin position="77"/>
        <end position="98"/>
    </location>
</feature>
<evidence type="ECO:0000256" key="1">
    <source>
        <dbReference type="ARBA" id="ARBA00004141"/>
    </source>
</evidence>
<sequence length="317" mass="35442">MPLNGLAARSAAPVAQQPGFAGAFARFYQRSYAPDYIALGVLIAGWLLIQAFVTPFHRMFSLDNKAIQYPFAEVERVPVVMSVIYAGFIPFVILLLWAAMFQPGTHKAQVTILGLFISLMLTSFITDIIKNAVGRPRPDLISRCKPARGTPQNTLVAYSVCTQPDAHIFQEGWRSFPSGHSSFSFAGLGYFFLFLSGQMHVFRPRTDLGRCLLALVPLLGAAMVACSRLADYRHDVYDVTCGSVLGFLVAYFSYRRYYPHLRSVRCDVPYDKADLVTPEDFGRLPDDEERQFGLLSRTYDGTDDTYQLDEAANTRGR</sequence>
<feature type="transmembrane region" description="Helical" evidence="6">
    <location>
        <begin position="236"/>
        <end position="254"/>
    </location>
</feature>
<proteinExistence type="inferred from homology"/>
<evidence type="ECO:0000256" key="6">
    <source>
        <dbReference type="SAM" id="Phobius"/>
    </source>
</evidence>
<evidence type="ECO:0000256" key="4">
    <source>
        <dbReference type="ARBA" id="ARBA00022989"/>
    </source>
</evidence>
<evidence type="ECO:0000256" key="5">
    <source>
        <dbReference type="ARBA" id="ARBA00023136"/>
    </source>
</evidence>